<feature type="transmembrane region" description="Helical" evidence="1">
    <location>
        <begin position="7"/>
        <end position="24"/>
    </location>
</feature>
<organism evidence="2 3">
    <name type="scientific">Abiotrophia defectiva</name>
    <name type="common">Streptococcus defectivus</name>
    <dbReference type="NCBI Taxonomy" id="46125"/>
    <lineage>
        <taxon>Bacteria</taxon>
        <taxon>Bacillati</taxon>
        <taxon>Bacillota</taxon>
        <taxon>Bacilli</taxon>
        <taxon>Lactobacillales</taxon>
        <taxon>Aerococcaceae</taxon>
        <taxon>Abiotrophia</taxon>
    </lineage>
</organism>
<keyword evidence="1" id="KW-1133">Transmembrane helix</keyword>
<keyword evidence="1" id="KW-0472">Membrane</keyword>
<keyword evidence="1" id="KW-0812">Transmembrane</keyword>
<dbReference type="EMBL" id="JABZFV010000001">
    <property type="protein sequence ID" value="MBF0934084.1"/>
    <property type="molecule type" value="Genomic_DNA"/>
</dbReference>
<protein>
    <submittedName>
        <fullName evidence="2">Uncharacterized protein</fullName>
    </submittedName>
</protein>
<dbReference type="AlphaFoldDB" id="A0A929QS31"/>
<evidence type="ECO:0000313" key="2">
    <source>
        <dbReference type="EMBL" id="MBF0934084.1"/>
    </source>
</evidence>
<comment type="caution">
    <text evidence="2">The sequence shown here is derived from an EMBL/GenBank/DDBJ whole genome shotgun (WGS) entry which is preliminary data.</text>
</comment>
<dbReference type="Proteomes" id="UP000757900">
    <property type="component" value="Unassembled WGS sequence"/>
</dbReference>
<feature type="transmembrane region" description="Helical" evidence="1">
    <location>
        <begin position="36"/>
        <end position="57"/>
    </location>
</feature>
<sequence>MRTIKLLPLMLIAATSVASFFMAFHFSFSGDGTKAFWLYNLGVVFFSVYVIVFDYFYKRK</sequence>
<evidence type="ECO:0000313" key="3">
    <source>
        <dbReference type="Proteomes" id="UP000757900"/>
    </source>
</evidence>
<gene>
    <name evidence="2" type="ORF">HXK00_00390</name>
</gene>
<evidence type="ECO:0000256" key="1">
    <source>
        <dbReference type="SAM" id="Phobius"/>
    </source>
</evidence>
<accession>A0A929QS31</accession>
<proteinExistence type="predicted"/>
<reference evidence="2" key="1">
    <citation type="submission" date="2020-04" db="EMBL/GenBank/DDBJ databases">
        <title>Deep metagenomics examines the oral microbiome during advanced dental caries in children, revealing novel taxa and co-occurrences with host molecules.</title>
        <authorList>
            <person name="Baker J.L."/>
            <person name="Morton J.T."/>
            <person name="Dinis M."/>
            <person name="Alvarez R."/>
            <person name="Tran N.C."/>
            <person name="Knight R."/>
            <person name="Edlund A."/>
        </authorList>
    </citation>
    <scope>NUCLEOTIDE SEQUENCE</scope>
    <source>
        <strain evidence="2">JCVI_23_bin.16</strain>
    </source>
</reference>
<name>A0A929QS31_ABIDE</name>